<evidence type="ECO:0000256" key="3">
    <source>
        <dbReference type="ARBA" id="ARBA00022475"/>
    </source>
</evidence>
<dbReference type="InterPro" id="IPR035906">
    <property type="entry name" value="MetI-like_sf"/>
</dbReference>
<keyword evidence="2" id="KW-0813">Transport</keyword>
<dbReference type="SUPFAM" id="SSF161098">
    <property type="entry name" value="MetI-like"/>
    <property type="match status" value="1"/>
</dbReference>
<evidence type="ECO:0000259" key="8">
    <source>
        <dbReference type="PROSITE" id="PS50928"/>
    </source>
</evidence>
<keyword evidence="4 7" id="KW-0812">Transmembrane</keyword>
<dbReference type="InterPro" id="IPR000515">
    <property type="entry name" value="MetI-like"/>
</dbReference>
<feature type="transmembrane region" description="Helical" evidence="7">
    <location>
        <begin position="25"/>
        <end position="44"/>
    </location>
</feature>
<evidence type="ECO:0000256" key="4">
    <source>
        <dbReference type="ARBA" id="ARBA00022692"/>
    </source>
</evidence>
<dbReference type="PANTHER" id="PTHR32243:SF18">
    <property type="entry name" value="INNER MEMBRANE ABC TRANSPORTER PERMEASE PROTEIN YCJP"/>
    <property type="match status" value="1"/>
</dbReference>
<feature type="transmembrane region" description="Helical" evidence="7">
    <location>
        <begin position="73"/>
        <end position="94"/>
    </location>
</feature>
<organism evidence="9">
    <name type="scientific">marine sediment metagenome</name>
    <dbReference type="NCBI Taxonomy" id="412755"/>
    <lineage>
        <taxon>unclassified sequences</taxon>
        <taxon>metagenomes</taxon>
        <taxon>ecological metagenomes</taxon>
    </lineage>
</organism>
<gene>
    <name evidence="9" type="ORF">S03H2_56489</name>
</gene>
<proteinExistence type="predicted"/>
<name>X1J271_9ZZZZ</name>
<comment type="subcellular location">
    <subcellularLocation>
        <location evidence="1">Cell membrane</location>
        <topology evidence="1">Multi-pass membrane protein</topology>
    </subcellularLocation>
</comment>
<evidence type="ECO:0000256" key="5">
    <source>
        <dbReference type="ARBA" id="ARBA00022989"/>
    </source>
</evidence>
<keyword evidence="3" id="KW-1003">Cell membrane</keyword>
<dbReference type="Gene3D" id="1.10.3720.10">
    <property type="entry name" value="MetI-like"/>
    <property type="match status" value="1"/>
</dbReference>
<keyword evidence="5 7" id="KW-1133">Transmembrane helix</keyword>
<dbReference type="GO" id="GO:0005886">
    <property type="term" value="C:plasma membrane"/>
    <property type="evidence" value="ECO:0007669"/>
    <property type="project" value="UniProtKB-SubCell"/>
</dbReference>
<reference evidence="9" key="1">
    <citation type="journal article" date="2014" name="Front. Microbiol.">
        <title>High frequency of phylogenetically diverse reductive dehalogenase-homologous genes in deep subseafloor sedimentary metagenomes.</title>
        <authorList>
            <person name="Kawai M."/>
            <person name="Futagami T."/>
            <person name="Toyoda A."/>
            <person name="Takaki Y."/>
            <person name="Nishi S."/>
            <person name="Hori S."/>
            <person name="Arai W."/>
            <person name="Tsubouchi T."/>
            <person name="Morono Y."/>
            <person name="Uchiyama I."/>
            <person name="Ito T."/>
            <person name="Fujiyama A."/>
            <person name="Inagaki F."/>
            <person name="Takami H."/>
        </authorList>
    </citation>
    <scope>NUCLEOTIDE SEQUENCE</scope>
    <source>
        <strain evidence="9">Expedition CK06-06</strain>
    </source>
</reference>
<dbReference type="EMBL" id="BARU01036137">
    <property type="protein sequence ID" value="GAH88057.1"/>
    <property type="molecule type" value="Genomic_DNA"/>
</dbReference>
<dbReference type="PROSITE" id="PS50928">
    <property type="entry name" value="ABC_TM1"/>
    <property type="match status" value="1"/>
</dbReference>
<evidence type="ECO:0000313" key="9">
    <source>
        <dbReference type="EMBL" id="GAH88057.1"/>
    </source>
</evidence>
<accession>X1J271</accession>
<sequence length="163" mass="17886">MILPPIVIIIPFSKIFNYLRLLDTYPGLILAHILVNLALVVWVMRSFFLRIPIEVEEAAIVDGCTRMQSFRKIVLPLSSSGLTAVTILSFIFSWNELMFALSLTSSAIKTLPVFIATGYVGFLATNWGGLSAAGIIAIIPTIILILCSRKYLVTGFSFGTVSK</sequence>
<dbReference type="Pfam" id="PF00528">
    <property type="entry name" value="BPD_transp_1"/>
    <property type="match status" value="1"/>
</dbReference>
<evidence type="ECO:0000256" key="2">
    <source>
        <dbReference type="ARBA" id="ARBA00022448"/>
    </source>
</evidence>
<evidence type="ECO:0000256" key="7">
    <source>
        <dbReference type="SAM" id="Phobius"/>
    </source>
</evidence>
<comment type="caution">
    <text evidence="9">The sequence shown here is derived from an EMBL/GenBank/DDBJ whole genome shotgun (WGS) entry which is preliminary data.</text>
</comment>
<feature type="transmembrane region" description="Helical" evidence="7">
    <location>
        <begin position="114"/>
        <end position="147"/>
    </location>
</feature>
<dbReference type="AlphaFoldDB" id="X1J271"/>
<keyword evidence="6 7" id="KW-0472">Membrane</keyword>
<dbReference type="CDD" id="cd06261">
    <property type="entry name" value="TM_PBP2"/>
    <property type="match status" value="1"/>
</dbReference>
<evidence type="ECO:0000256" key="1">
    <source>
        <dbReference type="ARBA" id="ARBA00004651"/>
    </source>
</evidence>
<dbReference type="InterPro" id="IPR050901">
    <property type="entry name" value="BP-dep_ABC_trans_perm"/>
</dbReference>
<dbReference type="GO" id="GO:0055085">
    <property type="term" value="P:transmembrane transport"/>
    <property type="evidence" value="ECO:0007669"/>
    <property type="project" value="InterPro"/>
</dbReference>
<evidence type="ECO:0000256" key="6">
    <source>
        <dbReference type="ARBA" id="ARBA00023136"/>
    </source>
</evidence>
<protein>
    <recommendedName>
        <fullName evidence="8">ABC transmembrane type-1 domain-containing protein</fullName>
    </recommendedName>
</protein>
<dbReference type="PANTHER" id="PTHR32243">
    <property type="entry name" value="MALTOSE TRANSPORT SYSTEM PERMEASE-RELATED"/>
    <property type="match status" value="1"/>
</dbReference>
<feature type="domain" description="ABC transmembrane type-1" evidence="8">
    <location>
        <begin position="1"/>
        <end position="148"/>
    </location>
</feature>